<dbReference type="Proteomes" id="UP000594260">
    <property type="component" value="Unplaced"/>
</dbReference>
<dbReference type="GO" id="GO:0002009">
    <property type="term" value="P:morphogenesis of an epithelium"/>
    <property type="evidence" value="ECO:0007669"/>
    <property type="project" value="UniProtKB-ARBA"/>
</dbReference>
<dbReference type="EnsemblMetazoa" id="XM_022791538">
    <property type="protein sequence ID" value="XP_022647273"/>
    <property type="gene ID" value="LOC111244423"/>
</dbReference>
<dbReference type="AlphaFoldDB" id="A0A7M7J5V5"/>
<dbReference type="EC" id="2.7.10.2" evidence="7"/>
<dbReference type="GO" id="GO:0005524">
    <property type="term" value="F:ATP binding"/>
    <property type="evidence" value="ECO:0007669"/>
    <property type="project" value="UniProtKB-KW"/>
</dbReference>
<evidence type="ECO:0000256" key="3">
    <source>
        <dbReference type="ARBA" id="ARBA00022777"/>
    </source>
</evidence>
<dbReference type="Pfam" id="PF00017">
    <property type="entry name" value="SH2"/>
    <property type="match status" value="1"/>
</dbReference>
<comment type="catalytic activity">
    <reaction evidence="7">
        <text>L-tyrosyl-[protein] + ATP = O-phospho-L-tyrosyl-[protein] + ADP + H(+)</text>
        <dbReference type="Rhea" id="RHEA:10596"/>
        <dbReference type="Rhea" id="RHEA-COMP:10136"/>
        <dbReference type="Rhea" id="RHEA-COMP:20101"/>
        <dbReference type="ChEBI" id="CHEBI:15378"/>
        <dbReference type="ChEBI" id="CHEBI:30616"/>
        <dbReference type="ChEBI" id="CHEBI:46858"/>
        <dbReference type="ChEBI" id="CHEBI:61978"/>
        <dbReference type="ChEBI" id="CHEBI:456216"/>
        <dbReference type="EC" id="2.7.10.2"/>
    </reaction>
</comment>
<proteinExistence type="inferred from homology"/>
<protein>
    <recommendedName>
        <fullName evidence="7">Tyrosine-protein kinase</fullName>
        <ecNumber evidence="7">2.7.10.2</ecNumber>
    </recommendedName>
</protein>
<keyword evidence="4 7" id="KW-0067">ATP-binding</keyword>
<dbReference type="PROSITE" id="PS50011">
    <property type="entry name" value="PROTEIN_KINASE_DOM"/>
    <property type="match status" value="1"/>
</dbReference>
<dbReference type="GO" id="GO:0004715">
    <property type="term" value="F:non-membrane spanning protein tyrosine kinase activity"/>
    <property type="evidence" value="ECO:0007669"/>
    <property type="project" value="UniProtKB-EC"/>
</dbReference>
<dbReference type="Gene3D" id="3.30.200.20">
    <property type="entry name" value="Phosphorylase Kinase, domain 1"/>
    <property type="match status" value="1"/>
</dbReference>
<dbReference type="OrthoDB" id="4062651at2759"/>
<keyword evidence="5 7" id="KW-0829">Tyrosine-protein kinase</keyword>
<dbReference type="SMART" id="SM00252">
    <property type="entry name" value="SH2"/>
    <property type="match status" value="1"/>
</dbReference>
<keyword evidence="3 7" id="KW-0418">Kinase</keyword>
<keyword evidence="6" id="KW-0727">SH2 domain</keyword>
<dbReference type="RefSeq" id="XP_022647273.1">
    <property type="nucleotide sequence ID" value="XM_022791538.1"/>
</dbReference>
<dbReference type="SUPFAM" id="SSF56112">
    <property type="entry name" value="Protein kinase-like (PK-like)"/>
    <property type="match status" value="1"/>
</dbReference>
<comment type="similarity">
    <text evidence="7">Belongs to the protein kinase superfamily. Tyr protein kinase family.</text>
</comment>
<dbReference type="KEGG" id="vde:111244423"/>
<keyword evidence="1 7" id="KW-0808">Transferase</keyword>
<dbReference type="InterPro" id="IPR001245">
    <property type="entry name" value="Ser-Thr/Tyr_kinase_cat_dom"/>
</dbReference>
<accession>A0A7M7J5V5</accession>
<evidence type="ECO:0000256" key="4">
    <source>
        <dbReference type="ARBA" id="ARBA00022840"/>
    </source>
</evidence>
<dbReference type="InterPro" id="IPR050198">
    <property type="entry name" value="Non-receptor_tyrosine_kinases"/>
</dbReference>
<dbReference type="PROSITE" id="PS50001">
    <property type="entry name" value="SH2"/>
    <property type="match status" value="1"/>
</dbReference>
<evidence type="ECO:0000256" key="7">
    <source>
        <dbReference type="RuleBase" id="RU362096"/>
    </source>
</evidence>
<dbReference type="InParanoid" id="A0A7M7J5V5"/>
<dbReference type="InterPro" id="IPR011009">
    <property type="entry name" value="Kinase-like_dom_sf"/>
</dbReference>
<evidence type="ECO:0000313" key="11">
    <source>
        <dbReference type="Proteomes" id="UP000594260"/>
    </source>
</evidence>
<dbReference type="Gene3D" id="3.30.505.10">
    <property type="entry name" value="SH2 domain"/>
    <property type="match status" value="1"/>
</dbReference>
<evidence type="ECO:0000256" key="1">
    <source>
        <dbReference type="ARBA" id="ARBA00022679"/>
    </source>
</evidence>
<reference evidence="10" key="1">
    <citation type="submission" date="2021-01" db="UniProtKB">
        <authorList>
            <consortium name="EnsemblMetazoa"/>
        </authorList>
    </citation>
    <scope>IDENTIFICATION</scope>
</reference>
<evidence type="ECO:0000256" key="2">
    <source>
        <dbReference type="ARBA" id="ARBA00022741"/>
    </source>
</evidence>
<name>A0A7M7J5V5_VARDE</name>
<dbReference type="InterPro" id="IPR000719">
    <property type="entry name" value="Prot_kinase_dom"/>
</dbReference>
<keyword evidence="11" id="KW-1185">Reference proteome</keyword>
<dbReference type="Pfam" id="PF07714">
    <property type="entry name" value="PK_Tyr_Ser-Thr"/>
    <property type="match status" value="1"/>
</dbReference>
<dbReference type="InterPro" id="IPR036860">
    <property type="entry name" value="SH2_dom_sf"/>
</dbReference>
<sequence>MEQTQQEKANDRLQRMADRRREMTRCDAFAGYISRERAEEHLIKLDRIGAFLFCAPKDGTLVISLHTGNAEPPVRHYDINLNSNGEIFLEDVQPFRSFKDLISYYRDHGDFISTPLGQAAGVVDWEIDHFDLEKQERLGRGGCATVNRALWGVYEVAVKESNYPEFDSHLIHEVNIIKKLNHKNIVTFFGHCSKQPILVVTEYMRHGPAKEYVSQKGPTLTEFCLINICYQVVWLDFLVVDRCQVCRGLRYLENSGTAHCDLHLRNVLLGGEEPFLIVKLADFGHTIDWSTSNKSKVDSKIKADVKRFGYILWNVFLLASGASSEEIWEASNKARRPHGFTKSLYRIFKSCTRSWPKIRPSFKTLEKNMRHLFFANENAPKMYKLIQDEADDDRYTPIDIEDKKKKPKIPK</sequence>
<dbReference type="PANTHER" id="PTHR24418">
    <property type="entry name" value="TYROSINE-PROTEIN KINASE"/>
    <property type="match status" value="1"/>
</dbReference>
<keyword evidence="2 7" id="KW-0547">Nucleotide-binding</keyword>
<dbReference type="SUPFAM" id="SSF55550">
    <property type="entry name" value="SH2 domain"/>
    <property type="match status" value="1"/>
</dbReference>
<evidence type="ECO:0000256" key="5">
    <source>
        <dbReference type="ARBA" id="ARBA00023137"/>
    </source>
</evidence>
<evidence type="ECO:0000256" key="6">
    <source>
        <dbReference type="PROSITE-ProRule" id="PRU00191"/>
    </source>
</evidence>
<feature type="domain" description="Protein kinase" evidence="9">
    <location>
        <begin position="132"/>
        <end position="374"/>
    </location>
</feature>
<dbReference type="InterPro" id="IPR000980">
    <property type="entry name" value="SH2"/>
</dbReference>
<dbReference type="Gene3D" id="1.10.510.10">
    <property type="entry name" value="Transferase(Phosphotransferase) domain 1"/>
    <property type="match status" value="1"/>
</dbReference>
<organism evidence="10 11">
    <name type="scientific">Varroa destructor</name>
    <name type="common">Honeybee mite</name>
    <dbReference type="NCBI Taxonomy" id="109461"/>
    <lineage>
        <taxon>Eukaryota</taxon>
        <taxon>Metazoa</taxon>
        <taxon>Ecdysozoa</taxon>
        <taxon>Arthropoda</taxon>
        <taxon>Chelicerata</taxon>
        <taxon>Arachnida</taxon>
        <taxon>Acari</taxon>
        <taxon>Parasitiformes</taxon>
        <taxon>Mesostigmata</taxon>
        <taxon>Gamasina</taxon>
        <taxon>Dermanyssoidea</taxon>
        <taxon>Varroidae</taxon>
        <taxon>Varroa</taxon>
    </lineage>
</organism>
<feature type="domain" description="SH2" evidence="8">
    <location>
        <begin position="28"/>
        <end position="120"/>
    </location>
</feature>
<evidence type="ECO:0000313" key="10">
    <source>
        <dbReference type="EnsemblMetazoa" id="XP_022647273"/>
    </source>
</evidence>
<evidence type="ECO:0000259" key="8">
    <source>
        <dbReference type="PROSITE" id="PS50001"/>
    </source>
</evidence>
<evidence type="ECO:0000259" key="9">
    <source>
        <dbReference type="PROSITE" id="PS50011"/>
    </source>
</evidence>
<dbReference type="GeneID" id="111244423"/>